<dbReference type="AlphaFoldDB" id="A0A066XCN9"/>
<sequence length="114" mass="12701">MQGNDLWDIYSDQSEKEEFMRAMTALDRMAPIIGVYDFAWITRALNQTNNDRTVLVDVGGGSGHAVQAICQSIDLPLGRCVLQDKEPVIAKVKEMGNLPGLKLMPIDMHEEQPV</sequence>
<gene>
    <name evidence="1" type="ORF">CSUB01_12591</name>
</gene>
<dbReference type="HOGENOM" id="CLU_2120949_0_0_1"/>
<dbReference type="SUPFAM" id="SSF53335">
    <property type="entry name" value="S-adenosyl-L-methionine-dependent methyltransferases"/>
    <property type="match status" value="1"/>
</dbReference>
<accession>A0A066XCN9</accession>
<dbReference type="InterPro" id="IPR016461">
    <property type="entry name" value="COMT-like"/>
</dbReference>
<evidence type="ECO:0000313" key="1">
    <source>
        <dbReference type="EMBL" id="KDN66958.1"/>
    </source>
</evidence>
<reference evidence="2" key="1">
    <citation type="journal article" date="2014" name="Genome Announc.">
        <title>Draft genome sequence of Colletotrichum sublineola, a destructive pathogen of cultivated sorghum.</title>
        <authorList>
            <person name="Baroncelli R."/>
            <person name="Sanz-Martin J.M."/>
            <person name="Rech G.E."/>
            <person name="Sukno S.A."/>
            <person name="Thon M.R."/>
        </authorList>
    </citation>
    <scope>NUCLEOTIDE SEQUENCE [LARGE SCALE GENOMIC DNA]</scope>
    <source>
        <strain evidence="2">TX430BB</strain>
    </source>
</reference>
<protein>
    <submittedName>
        <fullName evidence="1">Putative O-methyltransferase</fullName>
    </submittedName>
</protein>
<dbReference type="InterPro" id="IPR029063">
    <property type="entry name" value="SAM-dependent_MTases_sf"/>
</dbReference>
<dbReference type="PROSITE" id="PS51683">
    <property type="entry name" value="SAM_OMT_II"/>
    <property type="match status" value="1"/>
</dbReference>
<keyword evidence="1" id="KW-0808">Transferase</keyword>
<dbReference type="EMBL" id="JMSE01000861">
    <property type="protein sequence ID" value="KDN66958.1"/>
    <property type="molecule type" value="Genomic_DNA"/>
</dbReference>
<dbReference type="GO" id="GO:0008168">
    <property type="term" value="F:methyltransferase activity"/>
    <property type="evidence" value="ECO:0007669"/>
    <property type="project" value="UniProtKB-KW"/>
</dbReference>
<keyword evidence="2" id="KW-1185">Reference proteome</keyword>
<dbReference type="OrthoDB" id="4846459at2759"/>
<organism evidence="1 2">
    <name type="scientific">Colletotrichum sublineola</name>
    <name type="common">Sorghum anthracnose fungus</name>
    <dbReference type="NCBI Taxonomy" id="1173701"/>
    <lineage>
        <taxon>Eukaryota</taxon>
        <taxon>Fungi</taxon>
        <taxon>Dikarya</taxon>
        <taxon>Ascomycota</taxon>
        <taxon>Pezizomycotina</taxon>
        <taxon>Sordariomycetes</taxon>
        <taxon>Hypocreomycetidae</taxon>
        <taxon>Glomerellales</taxon>
        <taxon>Glomerellaceae</taxon>
        <taxon>Colletotrichum</taxon>
        <taxon>Colletotrichum graminicola species complex</taxon>
    </lineage>
</organism>
<dbReference type="Gene3D" id="3.40.50.150">
    <property type="entry name" value="Vaccinia Virus protein VP39"/>
    <property type="match status" value="1"/>
</dbReference>
<keyword evidence="1" id="KW-0489">Methyltransferase</keyword>
<proteinExistence type="predicted"/>
<comment type="caution">
    <text evidence="1">The sequence shown here is derived from an EMBL/GenBank/DDBJ whole genome shotgun (WGS) entry which is preliminary data.</text>
</comment>
<dbReference type="GO" id="GO:0032259">
    <property type="term" value="P:methylation"/>
    <property type="evidence" value="ECO:0007669"/>
    <property type="project" value="UniProtKB-KW"/>
</dbReference>
<evidence type="ECO:0000313" key="2">
    <source>
        <dbReference type="Proteomes" id="UP000027238"/>
    </source>
</evidence>
<dbReference type="Proteomes" id="UP000027238">
    <property type="component" value="Unassembled WGS sequence"/>
</dbReference>
<name>A0A066XCN9_COLSU</name>